<evidence type="ECO:0000256" key="1">
    <source>
        <dbReference type="ARBA" id="ARBA00009797"/>
    </source>
</evidence>
<dbReference type="EMBL" id="DF847787">
    <property type="protein sequence ID" value="GAT52544.1"/>
    <property type="molecule type" value="Genomic_DNA"/>
</dbReference>
<comment type="similarity">
    <text evidence="1">Belongs to the EXO5 family.</text>
</comment>
<dbReference type="PANTHER" id="PTHR14464">
    <property type="entry name" value="EXONUCLEASE V"/>
    <property type="match status" value="1"/>
</dbReference>
<protein>
    <recommendedName>
        <fullName evidence="4">Exonuclease V</fullName>
    </recommendedName>
</protein>
<dbReference type="Pfam" id="PF09810">
    <property type="entry name" value="Exo5"/>
    <property type="match status" value="2"/>
</dbReference>
<organism evidence="2 3">
    <name type="scientific">Mycena chlorophos</name>
    <name type="common">Agaric fungus</name>
    <name type="synonym">Agaricus chlorophos</name>
    <dbReference type="NCBI Taxonomy" id="658473"/>
    <lineage>
        <taxon>Eukaryota</taxon>
        <taxon>Fungi</taxon>
        <taxon>Dikarya</taxon>
        <taxon>Basidiomycota</taxon>
        <taxon>Agaricomycotina</taxon>
        <taxon>Agaricomycetes</taxon>
        <taxon>Agaricomycetidae</taxon>
        <taxon>Agaricales</taxon>
        <taxon>Marasmiineae</taxon>
        <taxon>Mycenaceae</taxon>
        <taxon>Mycena</taxon>
    </lineage>
</organism>
<accession>A0ABQ0LN76</accession>
<gene>
    <name evidence="2" type="ORF">MCHLO_09586</name>
</gene>
<reference evidence="2" key="1">
    <citation type="submission" date="2014-09" db="EMBL/GenBank/DDBJ databases">
        <title>Genome sequence of the luminous mushroom Mycena chlorophos for searching fungal bioluminescence genes.</title>
        <authorList>
            <person name="Tanaka Y."/>
            <person name="Kasuga D."/>
            <person name="Oba Y."/>
            <person name="Hase S."/>
            <person name="Sato K."/>
            <person name="Oba Y."/>
            <person name="Sakakibara Y."/>
        </authorList>
    </citation>
    <scope>NUCLEOTIDE SEQUENCE</scope>
</reference>
<evidence type="ECO:0000313" key="2">
    <source>
        <dbReference type="EMBL" id="GAT52544.1"/>
    </source>
</evidence>
<dbReference type="PANTHER" id="PTHR14464:SF4">
    <property type="entry name" value="EXONUCLEASE V"/>
    <property type="match status" value="1"/>
</dbReference>
<keyword evidence="3" id="KW-1185">Reference proteome</keyword>
<name>A0ABQ0LN76_MYCCL</name>
<dbReference type="Proteomes" id="UP000815677">
    <property type="component" value="Unassembled WGS sequence"/>
</dbReference>
<sequence>MADEYDAYDDFGALNDADFAVLDASSLQAMPRIAIEVESVASGSGRSHPILSPMARYRGRRTLSVTDISSLVWCEVQFDYGLQQRRSRRLKDRPRSFKSENTGKEIVVQQDVAARNDKTTKRGQFIHKELEREVKPAEVQVVITSEEERWGLRILNFLSSLFSLAVEKCTREIPVFGLINHIAVVGIIDELQIESNTIHVIDTKTRRSNSLPSEDDTEPTKVQLMLYHRLIGVLLNPHIQFDYPAFWNQLGLDATKPFSAVFVDQMRDVLGATDVVLSCLQDLAALLDLRVAEMRLPPLNPELTVVYRAQNKSPAPLRRDQTVPAVSVQQSQETEEQELARAIVMSLTSEAEAAQIAPFQAQLQQALLECRRDPEPEAVAAAAIIGTKHFPMDDTALDAYLRRSVDWWLGRRKAQGVEERQTRRCFSCEYFNDCEWRERKAAEKLESARRKREAIAGR</sequence>
<evidence type="ECO:0008006" key="4">
    <source>
        <dbReference type="Google" id="ProtNLM"/>
    </source>
</evidence>
<evidence type="ECO:0000313" key="3">
    <source>
        <dbReference type="Proteomes" id="UP000815677"/>
    </source>
</evidence>
<dbReference type="InterPro" id="IPR019190">
    <property type="entry name" value="EXOV"/>
</dbReference>
<proteinExistence type="inferred from homology"/>